<evidence type="ECO:0000313" key="2">
    <source>
        <dbReference type="EMBL" id="KAK6344265.1"/>
    </source>
</evidence>
<evidence type="ECO:0000313" key="3">
    <source>
        <dbReference type="Proteomes" id="UP001375240"/>
    </source>
</evidence>
<sequence length="185" mass="20781">MSDTPTLSAFINAILEHTPALENVLKAITVLRKTKKQQVTEMQKLEQNFSALKADIAGLSMSRGSGGRPTKSIELIRSLDSLLSELRGMDRNVSAMVGQLKAVNQALEEIKERRDRIVKMLYALRAGSPEEHARMAENLYQDKCIAIEDAIFEQEEGLPSSFKWLRSDISEIKDEVLSLKEHLRA</sequence>
<proteinExistence type="predicted"/>
<dbReference type="AlphaFoldDB" id="A0AAV9UNX7"/>
<name>A0AAV9UNX7_9PEZI</name>
<keyword evidence="3" id="KW-1185">Reference proteome</keyword>
<dbReference type="Proteomes" id="UP001375240">
    <property type="component" value="Unassembled WGS sequence"/>
</dbReference>
<gene>
    <name evidence="2" type="ORF">TWF696_007907</name>
</gene>
<keyword evidence="1" id="KW-0175">Coiled coil</keyword>
<evidence type="ECO:0000256" key="1">
    <source>
        <dbReference type="SAM" id="Coils"/>
    </source>
</evidence>
<reference evidence="2 3" key="1">
    <citation type="submission" date="2019-10" db="EMBL/GenBank/DDBJ databases">
        <authorList>
            <person name="Palmer J.M."/>
        </authorList>
    </citation>
    <scope>NUCLEOTIDE SEQUENCE [LARGE SCALE GENOMIC DNA]</scope>
    <source>
        <strain evidence="2 3">TWF696</strain>
    </source>
</reference>
<comment type="caution">
    <text evidence="2">The sequence shown here is derived from an EMBL/GenBank/DDBJ whole genome shotgun (WGS) entry which is preliminary data.</text>
</comment>
<feature type="coiled-coil region" evidence="1">
    <location>
        <begin position="28"/>
        <end position="62"/>
    </location>
</feature>
<organism evidence="2 3">
    <name type="scientific">Orbilia brochopaga</name>
    <dbReference type="NCBI Taxonomy" id="3140254"/>
    <lineage>
        <taxon>Eukaryota</taxon>
        <taxon>Fungi</taxon>
        <taxon>Dikarya</taxon>
        <taxon>Ascomycota</taxon>
        <taxon>Pezizomycotina</taxon>
        <taxon>Orbiliomycetes</taxon>
        <taxon>Orbiliales</taxon>
        <taxon>Orbiliaceae</taxon>
        <taxon>Orbilia</taxon>
    </lineage>
</organism>
<dbReference type="EMBL" id="JAVHNQ010000006">
    <property type="protein sequence ID" value="KAK6344265.1"/>
    <property type="molecule type" value="Genomic_DNA"/>
</dbReference>
<feature type="coiled-coil region" evidence="1">
    <location>
        <begin position="93"/>
        <end position="120"/>
    </location>
</feature>
<protein>
    <submittedName>
        <fullName evidence="2">Uncharacterized protein</fullName>
    </submittedName>
</protein>
<accession>A0AAV9UNX7</accession>